<dbReference type="Proteomes" id="UP001209878">
    <property type="component" value="Unassembled WGS sequence"/>
</dbReference>
<comment type="caution">
    <text evidence="1">The sequence shown here is derived from an EMBL/GenBank/DDBJ whole genome shotgun (WGS) entry which is preliminary data.</text>
</comment>
<proteinExistence type="predicted"/>
<evidence type="ECO:0000313" key="1">
    <source>
        <dbReference type="EMBL" id="KAK2177804.1"/>
    </source>
</evidence>
<dbReference type="AlphaFoldDB" id="A0AAD9NSH3"/>
<accession>A0AAD9NSH3</accession>
<name>A0AAD9NSH3_RIDPI</name>
<dbReference type="EMBL" id="JAODUO010000578">
    <property type="protein sequence ID" value="KAK2177804.1"/>
    <property type="molecule type" value="Genomic_DNA"/>
</dbReference>
<organism evidence="1 2">
    <name type="scientific">Ridgeia piscesae</name>
    <name type="common">Tubeworm</name>
    <dbReference type="NCBI Taxonomy" id="27915"/>
    <lineage>
        <taxon>Eukaryota</taxon>
        <taxon>Metazoa</taxon>
        <taxon>Spiralia</taxon>
        <taxon>Lophotrochozoa</taxon>
        <taxon>Annelida</taxon>
        <taxon>Polychaeta</taxon>
        <taxon>Sedentaria</taxon>
        <taxon>Canalipalpata</taxon>
        <taxon>Sabellida</taxon>
        <taxon>Siboglinidae</taxon>
        <taxon>Ridgeia</taxon>
    </lineage>
</organism>
<sequence length="84" mass="9754">MQCRLSCRSTPTAEATGPSIERLEPRRCGKCGVEEMEADAFHTRCRRLKRRLHRTSSIGWCDVSRDWALASLTRHSQRDSWSYL</sequence>
<gene>
    <name evidence="1" type="ORF">NP493_579g02033</name>
</gene>
<keyword evidence="2" id="KW-1185">Reference proteome</keyword>
<evidence type="ECO:0000313" key="2">
    <source>
        <dbReference type="Proteomes" id="UP001209878"/>
    </source>
</evidence>
<protein>
    <submittedName>
        <fullName evidence="1">Uncharacterized protein</fullName>
    </submittedName>
</protein>
<reference evidence="1" key="1">
    <citation type="journal article" date="2023" name="Mol. Biol. Evol.">
        <title>Third-Generation Sequencing Reveals the Adaptive Role of the Epigenome in Three Deep-Sea Polychaetes.</title>
        <authorList>
            <person name="Perez M."/>
            <person name="Aroh O."/>
            <person name="Sun Y."/>
            <person name="Lan Y."/>
            <person name="Juniper S.K."/>
            <person name="Young C.R."/>
            <person name="Angers B."/>
            <person name="Qian P.Y."/>
        </authorList>
    </citation>
    <scope>NUCLEOTIDE SEQUENCE</scope>
    <source>
        <strain evidence="1">R07B-5</strain>
    </source>
</reference>